<feature type="compositionally biased region" description="Low complexity" evidence="1">
    <location>
        <begin position="71"/>
        <end position="89"/>
    </location>
</feature>
<dbReference type="EMBL" id="CP009520">
    <property type="protein sequence ID" value="AKB42766.1"/>
    <property type="molecule type" value="Genomic_DNA"/>
</dbReference>
<sequence>MVDNKFEHSRPLDPNTLNYLRIKMLERIRHAVDEGLANTSDSDLTEVMIDLKTLLKDVETEMTNRGMKLTKMSSKPSSGPGKMQKPMHQ</sequence>
<evidence type="ECO:0000256" key="1">
    <source>
        <dbReference type="SAM" id="MobiDB-lite"/>
    </source>
</evidence>
<dbReference type="PATRIC" id="fig|1434123.4.peg.543"/>
<keyword evidence="3" id="KW-1185">Reference proteome</keyword>
<evidence type="ECO:0000313" key="3">
    <source>
        <dbReference type="Proteomes" id="UP000033096"/>
    </source>
</evidence>
<accession>A0A0E3LGM2</accession>
<reference evidence="2 3" key="1">
    <citation type="submission" date="2014-07" db="EMBL/GenBank/DDBJ databases">
        <title>Methanogenic archaea and the global carbon cycle.</title>
        <authorList>
            <person name="Henriksen J.R."/>
            <person name="Luke J."/>
            <person name="Reinhart S."/>
            <person name="Benedict M.N."/>
            <person name="Youngblut N.D."/>
            <person name="Metcalf M.E."/>
            <person name="Whitaker R.J."/>
            <person name="Metcalf W.W."/>
        </authorList>
    </citation>
    <scope>NUCLEOTIDE SEQUENCE [LARGE SCALE GENOMIC DNA]</scope>
    <source>
        <strain evidence="2 3">Z-761</strain>
    </source>
</reference>
<name>A0A0E3LGM2_9EURY</name>
<dbReference type="HOGENOM" id="CLU_188841_0_0_2"/>
<proteinExistence type="predicted"/>
<feature type="region of interest" description="Disordered" evidence="1">
    <location>
        <begin position="63"/>
        <end position="89"/>
    </location>
</feature>
<gene>
    <name evidence="2" type="ORF">MSVAZ_0497</name>
</gene>
<dbReference type="STRING" id="1434123.MSVAZ_0497"/>
<dbReference type="KEGG" id="mvc:MSVAZ_0497"/>
<evidence type="ECO:0000313" key="2">
    <source>
        <dbReference type="EMBL" id="AKB42766.1"/>
    </source>
</evidence>
<dbReference type="Proteomes" id="UP000033096">
    <property type="component" value="Chromosome"/>
</dbReference>
<dbReference type="GeneID" id="24808869"/>
<protein>
    <submittedName>
        <fullName evidence="2">Uncharacterized protein</fullName>
    </submittedName>
</protein>
<dbReference type="AlphaFoldDB" id="A0A0E3LGM2"/>
<dbReference type="RefSeq" id="WP_048117708.1">
    <property type="nucleotide sequence ID" value="NZ_CP009520.1"/>
</dbReference>
<organism evidence="2 3">
    <name type="scientific">Methanosarcina vacuolata Z-761</name>
    <dbReference type="NCBI Taxonomy" id="1434123"/>
    <lineage>
        <taxon>Archaea</taxon>
        <taxon>Methanobacteriati</taxon>
        <taxon>Methanobacteriota</taxon>
        <taxon>Stenosarchaea group</taxon>
        <taxon>Methanomicrobia</taxon>
        <taxon>Methanosarcinales</taxon>
        <taxon>Methanosarcinaceae</taxon>
        <taxon>Methanosarcina</taxon>
    </lineage>
</organism>